<accession>A0A087PFP5</accession>
<organism evidence="1 2">
    <name type="scientific">Trichophyton rubrum (strain ATCC MYA-4607 / CBS 118892)</name>
    <name type="common">Athlete's foot fungus</name>
    <dbReference type="NCBI Taxonomy" id="559305"/>
    <lineage>
        <taxon>Eukaryota</taxon>
        <taxon>Fungi</taxon>
        <taxon>Dikarya</taxon>
        <taxon>Ascomycota</taxon>
        <taxon>Pezizomycotina</taxon>
        <taxon>Eurotiomycetes</taxon>
        <taxon>Eurotiomycetidae</taxon>
        <taxon>Onygenales</taxon>
        <taxon>Arthrodermataceae</taxon>
        <taxon>Trichophyton</taxon>
    </lineage>
</organism>
<dbReference type="GeneID" id="71776980"/>
<dbReference type="Proteomes" id="UP000008864">
    <property type="component" value="Unassembled WGS sequence"/>
</dbReference>
<evidence type="ECO:0000313" key="1">
    <source>
        <dbReference type="EMBL" id="KFL60198.1"/>
    </source>
</evidence>
<dbReference type="InParanoid" id="A0A087PFP5"/>
<dbReference type="RefSeq" id="XP_047605077.1">
    <property type="nucleotide sequence ID" value="XM_047750647.1"/>
</dbReference>
<proteinExistence type="predicted"/>
<dbReference type="EMBL" id="GG700648">
    <property type="protein sequence ID" value="KFL60198.1"/>
    <property type="molecule type" value="Genomic_DNA"/>
</dbReference>
<reference evidence="2" key="1">
    <citation type="journal article" date="2012" name="MBio">
        <title>Comparative genome analysis of Trichophyton rubrum and related dermatophytes reveals candidate genes involved in infection.</title>
        <authorList>
            <person name="Martinez D.A."/>
            <person name="Oliver B.G."/>
            <person name="Graeser Y."/>
            <person name="Goldberg J.M."/>
            <person name="Li W."/>
            <person name="Martinez-Rossi N.M."/>
            <person name="Monod M."/>
            <person name="Shelest E."/>
            <person name="Barton R.C."/>
            <person name="Birch E."/>
            <person name="Brakhage A.A."/>
            <person name="Chen Z."/>
            <person name="Gurr S.J."/>
            <person name="Heiman D."/>
            <person name="Heitman J."/>
            <person name="Kosti I."/>
            <person name="Rossi A."/>
            <person name="Saif S."/>
            <person name="Samalova M."/>
            <person name="Saunders C.W."/>
            <person name="Shea T."/>
            <person name="Summerbell R.C."/>
            <person name="Xu J."/>
            <person name="Young S."/>
            <person name="Zeng Q."/>
            <person name="Birren B.W."/>
            <person name="Cuomo C.A."/>
            <person name="White T.C."/>
        </authorList>
    </citation>
    <scope>NUCLEOTIDE SEQUENCE [LARGE SCALE GENOMIC DNA]</scope>
    <source>
        <strain evidence="2">ATCC MYA-4607 / CBS 118892</strain>
    </source>
</reference>
<name>A0A087PFP5_TRIRC</name>
<protein>
    <submittedName>
        <fullName evidence="1">Uncharacterized protein</fullName>
    </submittedName>
</protein>
<gene>
    <name evidence="1" type="ORF">TERG_11545</name>
</gene>
<dbReference type="VEuPathDB" id="FungiDB:TERG_11545"/>
<evidence type="ECO:0000313" key="2">
    <source>
        <dbReference type="Proteomes" id="UP000008864"/>
    </source>
</evidence>
<keyword evidence="2" id="KW-1185">Reference proteome</keyword>
<dbReference type="HOGENOM" id="CLU_2238530_0_0_1"/>
<dbReference type="AlphaFoldDB" id="A0A087PFP5"/>
<sequence length="105" mass="11826">MVPQLRQYGPSLNSAFFQLGGVRILYAWYLRTLRICCAGGRCDLSLHAPRPQYRSFHCSASVQHELSEFEARPAVSLAVVQLSPASRLAAVCRWQARCHARVRPL</sequence>